<proteinExistence type="predicted"/>
<accession>A0A6A6X116</accession>
<reference evidence="1" key="1">
    <citation type="journal article" date="2020" name="Stud. Mycol.">
        <title>101 Dothideomycetes genomes: a test case for predicting lifestyles and emergence of pathogens.</title>
        <authorList>
            <person name="Haridas S."/>
            <person name="Albert R."/>
            <person name="Binder M."/>
            <person name="Bloem J."/>
            <person name="Labutti K."/>
            <person name="Salamov A."/>
            <person name="Andreopoulos B."/>
            <person name="Baker S."/>
            <person name="Barry K."/>
            <person name="Bills G."/>
            <person name="Bluhm B."/>
            <person name="Cannon C."/>
            <person name="Castanera R."/>
            <person name="Culley D."/>
            <person name="Daum C."/>
            <person name="Ezra D."/>
            <person name="Gonzalez J."/>
            <person name="Henrissat B."/>
            <person name="Kuo A."/>
            <person name="Liang C."/>
            <person name="Lipzen A."/>
            <person name="Lutzoni F."/>
            <person name="Magnuson J."/>
            <person name="Mondo S."/>
            <person name="Nolan M."/>
            <person name="Ohm R."/>
            <person name="Pangilinan J."/>
            <person name="Park H.-J."/>
            <person name="Ramirez L."/>
            <person name="Alfaro M."/>
            <person name="Sun H."/>
            <person name="Tritt A."/>
            <person name="Yoshinaga Y."/>
            <person name="Zwiers L.-H."/>
            <person name="Turgeon B."/>
            <person name="Goodwin S."/>
            <person name="Spatafora J."/>
            <person name="Crous P."/>
            <person name="Grigoriev I."/>
        </authorList>
    </citation>
    <scope>NUCLEOTIDE SEQUENCE</scope>
    <source>
        <strain evidence="1">CBS 109.77</strain>
    </source>
</reference>
<sequence length="238" mass="26655">MPSKPITLRFTRHKRSTTSPQCTPLPRDFSKTLTELPISELEHSGSQVLPCGCRRSQVLLRSLDISAGDPSAFFSTATYTCVAPPTPTSLRHKGEVMGGPTCKQEPVWPYPGKFHYYLPHLSSSLHDFYTSQEGVARGVPSPMSPSPPNKYTFGTGSLFYDEDEVIGLPFINEEDFQYYPLGEVGRGGRPRGGRETEKAPMMGDRWRRAGLVKKKAWEGFWLEGMILRGLRKVGLMKR</sequence>
<protein>
    <submittedName>
        <fullName evidence="1">Uncharacterized protein</fullName>
    </submittedName>
</protein>
<organism evidence="1 2">
    <name type="scientific">Melanomma pulvis-pyrius CBS 109.77</name>
    <dbReference type="NCBI Taxonomy" id="1314802"/>
    <lineage>
        <taxon>Eukaryota</taxon>
        <taxon>Fungi</taxon>
        <taxon>Dikarya</taxon>
        <taxon>Ascomycota</taxon>
        <taxon>Pezizomycotina</taxon>
        <taxon>Dothideomycetes</taxon>
        <taxon>Pleosporomycetidae</taxon>
        <taxon>Pleosporales</taxon>
        <taxon>Melanommataceae</taxon>
        <taxon>Melanomma</taxon>
    </lineage>
</organism>
<gene>
    <name evidence="1" type="ORF">K505DRAFT_391896</name>
</gene>
<keyword evidence="2" id="KW-1185">Reference proteome</keyword>
<dbReference type="EMBL" id="MU002109">
    <property type="protein sequence ID" value="KAF2789845.1"/>
    <property type="molecule type" value="Genomic_DNA"/>
</dbReference>
<dbReference type="AlphaFoldDB" id="A0A6A6X116"/>
<evidence type="ECO:0000313" key="1">
    <source>
        <dbReference type="EMBL" id="KAF2789845.1"/>
    </source>
</evidence>
<evidence type="ECO:0000313" key="2">
    <source>
        <dbReference type="Proteomes" id="UP000799757"/>
    </source>
</evidence>
<dbReference type="OrthoDB" id="3801346at2759"/>
<dbReference type="Proteomes" id="UP000799757">
    <property type="component" value="Unassembled WGS sequence"/>
</dbReference>
<name>A0A6A6X116_9PLEO</name>